<organism evidence="1 2">
    <name type="scientific">Enterococcus mundtii</name>
    <dbReference type="NCBI Taxonomy" id="53346"/>
    <lineage>
        <taxon>Bacteria</taxon>
        <taxon>Bacillati</taxon>
        <taxon>Bacillota</taxon>
        <taxon>Bacilli</taxon>
        <taxon>Lactobacillales</taxon>
        <taxon>Enterococcaceae</taxon>
        <taxon>Enterococcus</taxon>
    </lineage>
</organism>
<dbReference type="AlphaFoldDB" id="A0A848MZU4"/>
<sequence length="136" mass="16181">MKDWMDLKAIEELLVTLRKKEYDDVKNKPVEKSIQLALSKIKQLKKECHQNLREVELTITDSMLLLLTTEAQIINIIEVVIYSDFTNQRTLTYYLERESAFAYQDYIEDIQHYADDFQQIGILPKFYMENVVNPKK</sequence>
<comment type="caution">
    <text evidence="1">The sequence shown here is derived from an EMBL/GenBank/DDBJ whole genome shotgun (WGS) entry which is preliminary data.</text>
</comment>
<dbReference type="Proteomes" id="UP000557857">
    <property type="component" value="Unassembled WGS sequence"/>
</dbReference>
<name>A0A848MZU4_ENTMU</name>
<proteinExistence type="predicted"/>
<dbReference type="RefSeq" id="WP_169059077.1">
    <property type="nucleotide sequence ID" value="NZ_JABCAG010000059.1"/>
</dbReference>
<evidence type="ECO:0000313" key="2">
    <source>
        <dbReference type="Proteomes" id="UP000557857"/>
    </source>
</evidence>
<gene>
    <name evidence="1" type="ORF">HI921_13895</name>
</gene>
<protein>
    <submittedName>
        <fullName evidence="1">Uncharacterized protein</fullName>
    </submittedName>
</protein>
<reference evidence="1 2" key="1">
    <citation type="submission" date="2020-04" db="EMBL/GenBank/DDBJ databases">
        <authorList>
            <person name="Abaymova A."/>
            <person name="Teymurazov M."/>
            <person name="Tazyna O."/>
            <person name="Chatushin Y."/>
            <person name="Svetoch E."/>
            <person name="Pereligyn V."/>
            <person name="Pohylenko V."/>
            <person name="Platonov M."/>
            <person name="Kartsev N."/>
            <person name="Skryabin Y."/>
            <person name="Sizova A."/>
            <person name="Solomentsev V."/>
            <person name="Kislichkina A."/>
            <person name="Bogun A."/>
        </authorList>
    </citation>
    <scope>NUCLEOTIDE SEQUENCE [LARGE SCALE GENOMIC DNA]</scope>
    <source>
        <strain evidence="2">SCPM-O-B-8398 (E28)</strain>
    </source>
</reference>
<dbReference type="EMBL" id="JABCAG010000059">
    <property type="protein sequence ID" value="NMP59535.1"/>
    <property type="molecule type" value="Genomic_DNA"/>
</dbReference>
<evidence type="ECO:0000313" key="1">
    <source>
        <dbReference type="EMBL" id="NMP59535.1"/>
    </source>
</evidence>
<accession>A0A848MZU4</accession>